<dbReference type="AlphaFoldDB" id="S8FK88"/>
<organism evidence="4 5">
    <name type="scientific">Fomitopsis schrenkii</name>
    <name type="common">Brown rot fungus</name>
    <dbReference type="NCBI Taxonomy" id="2126942"/>
    <lineage>
        <taxon>Eukaryota</taxon>
        <taxon>Fungi</taxon>
        <taxon>Dikarya</taxon>
        <taxon>Basidiomycota</taxon>
        <taxon>Agaricomycotina</taxon>
        <taxon>Agaricomycetes</taxon>
        <taxon>Polyporales</taxon>
        <taxon>Fomitopsis</taxon>
    </lineage>
</organism>
<accession>S8FK88</accession>
<dbReference type="eggNOG" id="KOG2625">
    <property type="taxonomic scope" value="Eukaryota"/>
</dbReference>
<evidence type="ECO:0000259" key="3">
    <source>
        <dbReference type="Pfam" id="PF23647"/>
    </source>
</evidence>
<protein>
    <recommendedName>
        <fullName evidence="6">DUF974-domain-containing protein</fullName>
    </recommendedName>
</protein>
<sequence>MSSTGAQLLSLKVMRVSRPSVGSAWEPFYSSSPSFSAHSTTSIVSLQGKTALPGHPKTLRDLSHVTEMLMLPASFGAIQLGETFTSCLSVNNEATVPVDAVKLTVEVQTASAKTVLAEFGGEGQQLAPGDSLEKVVSHEIKELGQHALACTVSYRLPPGTRASTSSDGGDPDVLVFRKFYKFAVTNPLSVKTKVHVPRGPSSTLSRTEREKVFLEIHIQNLTQDPMWLERMHLECAEGWQAQDANMMDGEDDIGKESIFAGSMALMQPQDMRQYIYILSPAQLAVFPVAHQPGSIVPLGRLDISWRSSFGEPGRLLTSMLSRRIPLIQAPAPAPSLPLKQPVSAIPLHLQRPQSVAAPAPSRPRSPQPNQRPTSPPNNVPYRAHSPFRTRTVPPPALPASAPPSTSISAPLRRPEDVQVDVVVRNIARGAVKVDTPFTVAFTVSVACPVPLAQSQHPRQSRLLTLAVQHTQPLRPVPAPTISTTPAPLARADPLSPRIASGMSTPSPFVTPQRADFQEFLSQKLMVASPRGTNTDDDAQTETGVAPTPAPLGAPMHLSKVVLPPPFTEGPADGKGPVRSPHVVYQGSSALFLRQLKLSPPVTAVTAGARGADSAGPSHERNVSTSTVESELEDVARSVRAVGSQDFELSYLPLRTGFAAFGGLRVLLVEDRIVDEGEETVGDGASQDHPQLRVLKEWDVVGEIWVEH</sequence>
<feature type="domain" description="Trafficking protein particle complex subunit 13 middle" evidence="3">
    <location>
        <begin position="188"/>
        <end position="325"/>
    </location>
</feature>
<feature type="domain" description="Trafficking protein particle complex subunit 13 N-terminal" evidence="2">
    <location>
        <begin position="7"/>
        <end position="184"/>
    </location>
</feature>
<dbReference type="PANTHER" id="PTHR13134:SF3">
    <property type="entry name" value="TRAFFICKING PROTEIN PARTICLE COMPLEX SUBUNIT 13"/>
    <property type="match status" value="1"/>
</dbReference>
<feature type="compositionally biased region" description="Pro residues" evidence="1">
    <location>
        <begin position="392"/>
        <end position="401"/>
    </location>
</feature>
<dbReference type="InterPro" id="IPR010378">
    <property type="entry name" value="TRAPPC13"/>
</dbReference>
<dbReference type="HOGENOM" id="CLU_390303_0_0_1"/>
<dbReference type="InterPro" id="IPR055429">
    <property type="entry name" value="TRAPPC13_M"/>
</dbReference>
<gene>
    <name evidence="4" type="ORF">FOMPIDRAFT_1161060</name>
</gene>
<dbReference type="InParanoid" id="S8FK88"/>
<dbReference type="InterPro" id="IPR055427">
    <property type="entry name" value="TRAPPC13_N"/>
</dbReference>
<feature type="region of interest" description="Disordered" evidence="1">
    <location>
        <begin position="607"/>
        <end position="628"/>
    </location>
</feature>
<dbReference type="PANTHER" id="PTHR13134">
    <property type="entry name" value="TRAFFICKING PROTEIN PARTICLE COMPLEX SUBUNIT 13"/>
    <property type="match status" value="1"/>
</dbReference>
<evidence type="ECO:0000313" key="4">
    <source>
        <dbReference type="EMBL" id="EPT01836.1"/>
    </source>
</evidence>
<feature type="region of interest" description="Disordered" evidence="1">
    <location>
        <begin position="352"/>
        <end position="410"/>
    </location>
</feature>
<dbReference type="EMBL" id="KE504139">
    <property type="protein sequence ID" value="EPT01836.1"/>
    <property type="molecule type" value="Genomic_DNA"/>
</dbReference>
<proteinExistence type="predicted"/>
<name>S8FK88_FOMSC</name>
<evidence type="ECO:0000256" key="1">
    <source>
        <dbReference type="SAM" id="MobiDB-lite"/>
    </source>
</evidence>
<dbReference type="Proteomes" id="UP000015241">
    <property type="component" value="Unassembled WGS sequence"/>
</dbReference>
<evidence type="ECO:0000259" key="2">
    <source>
        <dbReference type="Pfam" id="PF06159"/>
    </source>
</evidence>
<dbReference type="STRING" id="743788.S8FK88"/>
<evidence type="ECO:0000313" key="5">
    <source>
        <dbReference type="Proteomes" id="UP000015241"/>
    </source>
</evidence>
<dbReference type="Pfam" id="PF06159">
    <property type="entry name" value="TRAPPC13_N"/>
    <property type="match status" value="1"/>
</dbReference>
<dbReference type="GO" id="GO:1990072">
    <property type="term" value="C:TRAPPIII protein complex"/>
    <property type="evidence" value="ECO:0007669"/>
    <property type="project" value="TreeGrafter"/>
</dbReference>
<keyword evidence="5" id="KW-1185">Reference proteome</keyword>
<reference evidence="4 5" key="1">
    <citation type="journal article" date="2012" name="Science">
        <title>The Paleozoic origin of enzymatic lignin decomposition reconstructed from 31 fungal genomes.</title>
        <authorList>
            <person name="Floudas D."/>
            <person name="Binder M."/>
            <person name="Riley R."/>
            <person name="Barry K."/>
            <person name="Blanchette R.A."/>
            <person name="Henrissat B."/>
            <person name="Martinez A.T."/>
            <person name="Otillar R."/>
            <person name="Spatafora J.W."/>
            <person name="Yadav J.S."/>
            <person name="Aerts A."/>
            <person name="Benoit I."/>
            <person name="Boyd A."/>
            <person name="Carlson A."/>
            <person name="Copeland A."/>
            <person name="Coutinho P.M."/>
            <person name="de Vries R.P."/>
            <person name="Ferreira P."/>
            <person name="Findley K."/>
            <person name="Foster B."/>
            <person name="Gaskell J."/>
            <person name="Glotzer D."/>
            <person name="Gorecki P."/>
            <person name="Heitman J."/>
            <person name="Hesse C."/>
            <person name="Hori C."/>
            <person name="Igarashi K."/>
            <person name="Jurgens J.A."/>
            <person name="Kallen N."/>
            <person name="Kersten P."/>
            <person name="Kohler A."/>
            <person name="Kuees U."/>
            <person name="Kumar T.K.A."/>
            <person name="Kuo A."/>
            <person name="LaButti K."/>
            <person name="Larrondo L.F."/>
            <person name="Lindquist E."/>
            <person name="Ling A."/>
            <person name="Lombard V."/>
            <person name="Lucas S."/>
            <person name="Lundell T."/>
            <person name="Martin R."/>
            <person name="McLaughlin D.J."/>
            <person name="Morgenstern I."/>
            <person name="Morin E."/>
            <person name="Murat C."/>
            <person name="Nagy L.G."/>
            <person name="Nolan M."/>
            <person name="Ohm R.A."/>
            <person name="Patyshakuliyeva A."/>
            <person name="Rokas A."/>
            <person name="Ruiz-Duenas F.J."/>
            <person name="Sabat G."/>
            <person name="Salamov A."/>
            <person name="Samejima M."/>
            <person name="Schmutz J."/>
            <person name="Slot J.C."/>
            <person name="St John F."/>
            <person name="Stenlid J."/>
            <person name="Sun H."/>
            <person name="Sun S."/>
            <person name="Syed K."/>
            <person name="Tsang A."/>
            <person name="Wiebenga A."/>
            <person name="Young D."/>
            <person name="Pisabarro A."/>
            <person name="Eastwood D.C."/>
            <person name="Martin F."/>
            <person name="Cullen D."/>
            <person name="Grigoriev I.V."/>
            <person name="Hibbett D.S."/>
        </authorList>
    </citation>
    <scope>NUCLEOTIDE SEQUENCE</scope>
    <source>
        <strain evidence="5">FP-58527</strain>
    </source>
</reference>
<dbReference type="OrthoDB" id="10250284at2759"/>
<dbReference type="Pfam" id="PF23647">
    <property type="entry name" value="TRAPPC13_M"/>
    <property type="match status" value="1"/>
</dbReference>
<evidence type="ECO:0008006" key="6">
    <source>
        <dbReference type="Google" id="ProtNLM"/>
    </source>
</evidence>